<dbReference type="Gene3D" id="2.40.30.10">
    <property type="entry name" value="Translation factors"/>
    <property type="match status" value="1"/>
</dbReference>
<dbReference type="PRINTS" id="PR00369">
    <property type="entry name" value="FLAVODOXIN"/>
</dbReference>
<keyword evidence="2" id="KW-0288">FMN</keyword>
<evidence type="ECO:0000256" key="2">
    <source>
        <dbReference type="ARBA" id="ARBA00022643"/>
    </source>
</evidence>
<dbReference type="PROSITE" id="PS50902">
    <property type="entry name" value="FLAVODOXIN_LIKE"/>
    <property type="match status" value="1"/>
</dbReference>
<keyword evidence="1" id="KW-0285">Flavoprotein</keyword>
<evidence type="ECO:0000313" key="8">
    <source>
        <dbReference type="Proteomes" id="UP001267710"/>
    </source>
</evidence>
<evidence type="ECO:0000259" key="5">
    <source>
        <dbReference type="PROSITE" id="PS50902"/>
    </source>
</evidence>
<dbReference type="InterPro" id="IPR008254">
    <property type="entry name" value="Flavodoxin/NO_synth"/>
</dbReference>
<dbReference type="InterPro" id="IPR001094">
    <property type="entry name" value="Flavdoxin-like"/>
</dbReference>
<feature type="domain" description="Flavodoxin-like" evidence="5">
    <location>
        <begin position="405"/>
        <end position="543"/>
    </location>
</feature>
<organism evidence="7 8">
    <name type="scientific">Paracidovorax wautersii</name>
    <dbReference type="NCBI Taxonomy" id="1177982"/>
    <lineage>
        <taxon>Bacteria</taxon>
        <taxon>Pseudomonadati</taxon>
        <taxon>Pseudomonadota</taxon>
        <taxon>Betaproteobacteria</taxon>
        <taxon>Burkholderiales</taxon>
        <taxon>Comamonadaceae</taxon>
        <taxon>Paracidovorax</taxon>
    </lineage>
</organism>
<feature type="transmembrane region" description="Helical" evidence="4">
    <location>
        <begin position="346"/>
        <end position="367"/>
    </location>
</feature>
<dbReference type="Gene3D" id="3.40.50.360">
    <property type="match status" value="1"/>
</dbReference>
<dbReference type="InterPro" id="IPR005625">
    <property type="entry name" value="PepSY-ass_TM"/>
</dbReference>
<keyword evidence="8" id="KW-1185">Reference proteome</keyword>
<dbReference type="SUPFAM" id="SSF52343">
    <property type="entry name" value="Ferredoxin reductase-like, C-terminal NADP-linked domain"/>
    <property type="match status" value="1"/>
</dbReference>
<name>A0ABU1I8Y0_9BURK</name>
<feature type="domain" description="FAD-binding FR-type" evidence="6">
    <location>
        <begin position="567"/>
        <end position="745"/>
    </location>
</feature>
<dbReference type="EMBL" id="JAVIZX010000001">
    <property type="protein sequence ID" value="MDR6212878.1"/>
    <property type="molecule type" value="Genomic_DNA"/>
</dbReference>
<evidence type="ECO:0000313" key="7">
    <source>
        <dbReference type="EMBL" id="MDR6212878.1"/>
    </source>
</evidence>
<dbReference type="Proteomes" id="UP001267710">
    <property type="component" value="Unassembled WGS sequence"/>
</dbReference>
<reference evidence="7 8" key="1">
    <citation type="submission" date="2023-08" db="EMBL/GenBank/DDBJ databases">
        <title>Functional and genomic diversity of the sorghum phyllosphere microbiome.</title>
        <authorList>
            <person name="Shade A."/>
        </authorList>
    </citation>
    <scope>NUCLEOTIDE SEQUENCE [LARGE SCALE GENOMIC DNA]</scope>
    <source>
        <strain evidence="7 8">SORGH_AS_0335</strain>
    </source>
</reference>
<keyword evidence="4" id="KW-1133">Transmembrane helix</keyword>
<gene>
    <name evidence="7" type="ORF">QE399_000567</name>
</gene>
<sequence>MLSFKNLWFQLHWFIGITAGTVLIVIGLSGAAYAFQDEILDFINPGTAAVPVRNQPALALPQLVEALRAQGEGRTIQRITVSAEPGAAVPVTLFPAAGERRGPPLMLDPYTGARLPERRGAEFFDWALRLHRWLLLPRDDGKQITGTLAAGLLVLSLSGLYLRWPRRPLSLRNWFTFDTRLQGRSFLWGLHSVIGTWALVAYVVFSLTGLYWAFDAVRGPVDRLAGVPPRSAAPATPAADRTAAGQIPSPGAAAGDIAPVWTAFAARAAGWQSVQFRLPERASQAVQVFWRDAAAPHENARHRMNLLADGTVRLDERFGDLPAGRRALAAIYPLHLGSYFGLPGRIFMALASLAMPLFAITGWMLYLDRRRKARAVRRERAALAAEGVTGTAQDGVPQGAGEDTVLVAFASQAGRAERLAVRTVAALRAAGLPATLAPVAQLDAEGLRHHRRVLFIASTFGEGEPPDAARRFARALGTAAGAALPGLHYGLLALGDRQYAAFCGFGHALDHQLRRLGAQPLFPLIELDGEDAGAWAAWQSALAGHLGAPALAATLAGGAPGPAAAAVPFTPWTLAARQHCNAGSQGAPLFWLQLTPPPGSAALAAAAWQPGALVEVLPQQAAATVDALLQRHGHAGDEPVRWNGQALALRDALARSIAPLLGSVPDGAPAQALADALQPLAPRSYSVASLPREGHVGLLVRQVRHDAGLGLASGWLTAHAPLGTPVALRLVENMAFAPAPGHAPAVFIGNGSGYAGLRGHLLARIQAGQHRNWLLFGERQQAHDAFCTREAARWLAAGQLERADFVYSRDQAERRYVQDALREQGDLLRAWVAEGATLYVCGSLAGMAAGVDAALAELLGADALDDLIAEGRYRRDVY</sequence>
<dbReference type="InterPro" id="IPR039261">
    <property type="entry name" value="FNR_nucleotide-bd"/>
</dbReference>
<dbReference type="Pfam" id="PF00258">
    <property type="entry name" value="Flavodoxin_1"/>
    <property type="match status" value="1"/>
</dbReference>
<dbReference type="GO" id="GO:0004783">
    <property type="term" value="F:sulfite reductase (NADPH) activity"/>
    <property type="evidence" value="ECO:0007669"/>
    <property type="project" value="UniProtKB-EC"/>
</dbReference>
<evidence type="ECO:0000256" key="3">
    <source>
        <dbReference type="ARBA" id="ARBA00022982"/>
    </source>
</evidence>
<dbReference type="SUPFAM" id="SSF52218">
    <property type="entry name" value="Flavoproteins"/>
    <property type="match status" value="1"/>
</dbReference>
<dbReference type="PANTHER" id="PTHR34219">
    <property type="entry name" value="IRON-REGULATED INNER MEMBRANE PROTEIN-RELATED"/>
    <property type="match status" value="1"/>
</dbReference>
<protein>
    <submittedName>
        <fullName evidence="7">Sulfite reductase (NADPH) flavoprotein alpha-component</fullName>
        <ecNumber evidence="7">1.8.1.2</ecNumber>
    </submittedName>
</protein>
<keyword evidence="4" id="KW-0472">Membrane</keyword>
<dbReference type="InterPro" id="IPR029039">
    <property type="entry name" value="Flavoprotein-like_sf"/>
</dbReference>
<evidence type="ECO:0000256" key="1">
    <source>
        <dbReference type="ARBA" id="ARBA00022630"/>
    </source>
</evidence>
<keyword evidence="4" id="KW-0812">Transmembrane</keyword>
<feature type="transmembrane region" description="Helical" evidence="4">
    <location>
        <begin position="12"/>
        <end position="35"/>
    </location>
</feature>
<dbReference type="Gene3D" id="3.40.50.80">
    <property type="entry name" value="Nucleotide-binding domain of ferredoxin-NADP reductase (FNR) module"/>
    <property type="match status" value="1"/>
</dbReference>
<proteinExistence type="predicted"/>
<dbReference type="PANTHER" id="PTHR34219:SF3">
    <property type="entry name" value="BLL7967 PROTEIN"/>
    <property type="match status" value="1"/>
</dbReference>
<accession>A0ABU1I8Y0</accession>
<dbReference type="SUPFAM" id="SSF63380">
    <property type="entry name" value="Riboflavin synthase domain-like"/>
    <property type="match status" value="1"/>
</dbReference>
<dbReference type="InterPro" id="IPR017938">
    <property type="entry name" value="Riboflavin_synthase-like_b-brl"/>
</dbReference>
<dbReference type="Pfam" id="PF03929">
    <property type="entry name" value="PepSY_TM"/>
    <property type="match status" value="1"/>
</dbReference>
<keyword evidence="7" id="KW-0560">Oxidoreductase</keyword>
<dbReference type="CDD" id="cd06200">
    <property type="entry name" value="SiR_like1"/>
    <property type="match status" value="1"/>
</dbReference>
<dbReference type="PROSITE" id="PS51384">
    <property type="entry name" value="FAD_FR"/>
    <property type="match status" value="1"/>
</dbReference>
<dbReference type="EC" id="1.8.1.2" evidence="7"/>
<dbReference type="RefSeq" id="WP_309825923.1">
    <property type="nucleotide sequence ID" value="NZ_JAVIZX010000001.1"/>
</dbReference>
<feature type="transmembrane region" description="Helical" evidence="4">
    <location>
        <begin position="185"/>
        <end position="214"/>
    </location>
</feature>
<evidence type="ECO:0000256" key="4">
    <source>
        <dbReference type="SAM" id="Phobius"/>
    </source>
</evidence>
<feature type="transmembrane region" description="Helical" evidence="4">
    <location>
        <begin position="144"/>
        <end position="164"/>
    </location>
</feature>
<comment type="caution">
    <text evidence="7">The sequence shown here is derived from an EMBL/GenBank/DDBJ whole genome shotgun (WGS) entry which is preliminary data.</text>
</comment>
<dbReference type="InterPro" id="IPR017927">
    <property type="entry name" value="FAD-bd_FR_type"/>
</dbReference>
<keyword evidence="3" id="KW-0813">Transport</keyword>
<evidence type="ECO:0000259" key="6">
    <source>
        <dbReference type="PROSITE" id="PS51384"/>
    </source>
</evidence>
<keyword evidence="3" id="KW-0249">Electron transport</keyword>